<dbReference type="Proteomes" id="UP000887580">
    <property type="component" value="Unplaced"/>
</dbReference>
<name>A0AC35GY81_9BILA</name>
<reference evidence="2" key="1">
    <citation type="submission" date="2022-11" db="UniProtKB">
        <authorList>
            <consortium name="WormBaseParasite"/>
        </authorList>
    </citation>
    <scope>IDENTIFICATION</scope>
</reference>
<proteinExistence type="predicted"/>
<dbReference type="WBParaSite" id="PS1159_v2.g9820.t1">
    <property type="protein sequence ID" value="PS1159_v2.g9820.t1"/>
    <property type="gene ID" value="PS1159_v2.g9820"/>
</dbReference>
<organism evidence="1 2">
    <name type="scientific">Panagrolaimus sp. PS1159</name>
    <dbReference type="NCBI Taxonomy" id="55785"/>
    <lineage>
        <taxon>Eukaryota</taxon>
        <taxon>Metazoa</taxon>
        <taxon>Ecdysozoa</taxon>
        <taxon>Nematoda</taxon>
        <taxon>Chromadorea</taxon>
        <taxon>Rhabditida</taxon>
        <taxon>Tylenchina</taxon>
        <taxon>Panagrolaimomorpha</taxon>
        <taxon>Panagrolaimoidea</taxon>
        <taxon>Panagrolaimidae</taxon>
        <taxon>Panagrolaimus</taxon>
    </lineage>
</organism>
<evidence type="ECO:0000313" key="2">
    <source>
        <dbReference type="WBParaSite" id="PS1159_v2.g9820.t1"/>
    </source>
</evidence>
<accession>A0AC35GY81</accession>
<sequence>MRSVEIRRWSLFWITVSFLCIFSKAEYSARLAFIDMTQMQSFHEPLYIPRRIKRQAYPPNPAPFQPRMEDYNLPPHYQV</sequence>
<evidence type="ECO:0000313" key="1">
    <source>
        <dbReference type="Proteomes" id="UP000887580"/>
    </source>
</evidence>
<protein>
    <submittedName>
        <fullName evidence="2">Uncharacterized protein</fullName>
    </submittedName>
</protein>